<evidence type="ECO:0000256" key="4">
    <source>
        <dbReference type="ARBA" id="ARBA00022729"/>
    </source>
</evidence>
<evidence type="ECO:0000256" key="5">
    <source>
        <dbReference type="ARBA" id="ARBA00022741"/>
    </source>
</evidence>
<comment type="catalytic activity">
    <reaction evidence="10">
        <text>L-threonyl-[protein] + ATP = O-phospho-L-threonyl-[protein] + ADP + H(+)</text>
        <dbReference type="Rhea" id="RHEA:46608"/>
        <dbReference type="Rhea" id="RHEA-COMP:11060"/>
        <dbReference type="Rhea" id="RHEA-COMP:11605"/>
        <dbReference type="ChEBI" id="CHEBI:15378"/>
        <dbReference type="ChEBI" id="CHEBI:30013"/>
        <dbReference type="ChEBI" id="CHEBI:30616"/>
        <dbReference type="ChEBI" id="CHEBI:61977"/>
        <dbReference type="ChEBI" id="CHEBI:456216"/>
        <dbReference type="EC" id="2.7.11.1"/>
    </reaction>
</comment>
<dbReference type="Proteomes" id="UP000091857">
    <property type="component" value="Chromosome 14"/>
</dbReference>
<evidence type="ECO:0000256" key="9">
    <source>
        <dbReference type="ARBA" id="ARBA00023180"/>
    </source>
</evidence>
<dbReference type="EMBL" id="CM004400">
    <property type="protein sequence ID" value="OAY31836.1"/>
    <property type="molecule type" value="Genomic_DNA"/>
</dbReference>
<feature type="transmembrane region" description="Helical" evidence="12">
    <location>
        <begin position="386"/>
        <end position="409"/>
    </location>
</feature>
<dbReference type="SMART" id="SM00636">
    <property type="entry name" value="Glyco_18"/>
    <property type="match status" value="1"/>
</dbReference>
<keyword evidence="2" id="KW-0723">Serine/threonine-protein kinase</keyword>
<dbReference type="GO" id="GO:0008061">
    <property type="term" value="F:chitin binding"/>
    <property type="evidence" value="ECO:0007669"/>
    <property type="project" value="InterPro"/>
</dbReference>
<accession>A0A2C9ULB5</accession>
<dbReference type="GO" id="GO:0005524">
    <property type="term" value="F:ATP binding"/>
    <property type="evidence" value="ECO:0007669"/>
    <property type="project" value="UniProtKB-KW"/>
</dbReference>
<dbReference type="SUPFAM" id="SSF56112">
    <property type="entry name" value="Protein kinase-like (PK-like)"/>
    <property type="match status" value="1"/>
</dbReference>
<keyword evidence="6" id="KW-0418">Kinase</keyword>
<keyword evidence="12" id="KW-1133">Transmembrane helix</keyword>
<keyword evidence="7" id="KW-0067">ATP-binding</keyword>
<evidence type="ECO:0000256" key="3">
    <source>
        <dbReference type="ARBA" id="ARBA00022679"/>
    </source>
</evidence>
<dbReference type="GO" id="GO:0005576">
    <property type="term" value="C:extracellular region"/>
    <property type="evidence" value="ECO:0000318"/>
    <property type="project" value="GO_Central"/>
</dbReference>
<evidence type="ECO:0000313" key="15">
    <source>
        <dbReference type="EMBL" id="OAY31836.1"/>
    </source>
</evidence>
<dbReference type="PROSITE" id="PS51910">
    <property type="entry name" value="GH18_2"/>
    <property type="match status" value="1"/>
</dbReference>
<evidence type="ECO:0000256" key="12">
    <source>
        <dbReference type="SAM" id="Phobius"/>
    </source>
</evidence>
<evidence type="ECO:0000313" key="16">
    <source>
        <dbReference type="Proteomes" id="UP000091857"/>
    </source>
</evidence>
<evidence type="ECO:0000256" key="2">
    <source>
        <dbReference type="ARBA" id="ARBA00022527"/>
    </source>
</evidence>
<dbReference type="InterPro" id="IPR011009">
    <property type="entry name" value="Kinase-like_dom_sf"/>
</dbReference>
<dbReference type="PANTHER" id="PTHR27002">
    <property type="entry name" value="RECEPTOR-LIKE SERINE/THREONINE-PROTEIN KINASE SD1-8"/>
    <property type="match status" value="1"/>
</dbReference>
<keyword evidence="4" id="KW-0732">Signal</keyword>
<dbReference type="InterPro" id="IPR029070">
    <property type="entry name" value="Chitinase_insertion_sf"/>
</dbReference>
<evidence type="ECO:0000256" key="11">
    <source>
        <dbReference type="ARBA" id="ARBA00048679"/>
    </source>
</evidence>
<protein>
    <recommendedName>
        <fullName evidence="1">non-specific serine/threonine protein kinase</fullName>
        <ecNumber evidence="1">2.7.11.1</ecNumber>
    </recommendedName>
</protein>
<keyword evidence="12" id="KW-0472">Membrane</keyword>
<dbReference type="InterPro" id="IPR008271">
    <property type="entry name" value="Ser/Thr_kinase_AS"/>
</dbReference>
<dbReference type="FunFam" id="3.30.200.20:FF:000195">
    <property type="entry name" value="G-type lectin S-receptor-like serine/threonine-protein kinase"/>
    <property type="match status" value="1"/>
</dbReference>
<gene>
    <name evidence="15" type="ORF">MANES_14G144300v8</name>
</gene>
<dbReference type="InterPro" id="IPR001245">
    <property type="entry name" value="Ser-Thr/Tyr_kinase_cat_dom"/>
</dbReference>
<evidence type="ECO:0000256" key="1">
    <source>
        <dbReference type="ARBA" id="ARBA00012513"/>
    </source>
</evidence>
<dbReference type="SUPFAM" id="SSF51445">
    <property type="entry name" value="(Trans)glycosidases"/>
    <property type="match status" value="1"/>
</dbReference>
<dbReference type="GO" id="GO:0004674">
    <property type="term" value="F:protein serine/threonine kinase activity"/>
    <property type="evidence" value="ECO:0007669"/>
    <property type="project" value="UniProtKB-KW"/>
</dbReference>
<dbReference type="Pfam" id="PF07714">
    <property type="entry name" value="PK_Tyr_Ser-Thr"/>
    <property type="match status" value="1"/>
</dbReference>
<evidence type="ECO:0000259" key="13">
    <source>
        <dbReference type="PROSITE" id="PS50011"/>
    </source>
</evidence>
<dbReference type="CDD" id="cd02879">
    <property type="entry name" value="GH18_plant_chitinase_class_V"/>
    <property type="match status" value="1"/>
</dbReference>
<feature type="domain" description="Protein kinase" evidence="13">
    <location>
        <begin position="444"/>
        <end position="722"/>
    </location>
</feature>
<dbReference type="InterPro" id="IPR011583">
    <property type="entry name" value="Chitinase_II/V-like_cat"/>
</dbReference>
<dbReference type="Gene3D" id="3.30.200.20">
    <property type="entry name" value="Phosphorylase Kinase, domain 1"/>
    <property type="match status" value="1"/>
</dbReference>
<evidence type="ECO:0000256" key="10">
    <source>
        <dbReference type="ARBA" id="ARBA00047899"/>
    </source>
</evidence>
<reference evidence="16" key="1">
    <citation type="journal article" date="2016" name="Nat. Biotechnol.">
        <title>Sequencing wild and cultivated cassava and related species reveals extensive interspecific hybridization and genetic diversity.</title>
        <authorList>
            <person name="Bredeson J.V."/>
            <person name="Lyons J.B."/>
            <person name="Prochnik S.E."/>
            <person name="Wu G.A."/>
            <person name="Ha C.M."/>
            <person name="Edsinger-Gonzales E."/>
            <person name="Grimwood J."/>
            <person name="Schmutz J."/>
            <person name="Rabbi I.Y."/>
            <person name="Egesi C."/>
            <person name="Nauluvula P."/>
            <person name="Lebot V."/>
            <person name="Ndunguru J."/>
            <person name="Mkamilo G."/>
            <person name="Bart R.S."/>
            <person name="Setter T.L."/>
            <person name="Gleadow R.M."/>
            <person name="Kulakow P."/>
            <person name="Ferguson M.E."/>
            <person name="Rounsley S."/>
            <person name="Rokhsar D.S."/>
        </authorList>
    </citation>
    <scope>NUCLEOTIDE SEQUENCE [LARGE SCALE GENOMIC DNA]</scope>
    <source>
        <strain evidence="16">cv. AM560-2</strain>
    </source>
</reference>
<dbReference type="STRING" id="3983.A0A2C9ULB5"/>
<dbReference type="Gramene" id="Manes.14G144300.1.v8.1">
    <property type="protein sequence ID" value="Manes.14G144300.1.v8.1.CDS"/>
    <property type="gene ID" value="Manes.14G144300.v8.1"/>
</dbReference>
<evidence type="ECO:0000256" key="7">
    <source>
        <dbReference type="ARBA" id="ARBA00022840"/>
    </source>
</evidence>
<feature type="domain" description="GH18" evidence="14">
    <location>
        <begin position="38"/>
        <end position="378"/>
    </location>
</feature>
<dbReference type="PANTHER" id="PTHR27002:SF559">
    <property type="entry name" value="CYSTEINE-RICH RLK (RECEPTOR-LIKE KINASE) PROTEIN"/>
    <property type="match status" value="1"/>
</dbReference>
<dbReference type="GO" id="GO:0006032">
    <property type="term" value="P:chitin catabolic process"/>
    <property type="evidence" value="ECO:0000318"/>
    <property type="project" value="GO_Central"/>
</dbReference>
<dbReference type="InterPro" id="IPR001223">
    <property type="entry name" value="Glyco_hydro18_cat"/>
</dbReference>
<dbReference type="Gene3D" id="3.10.50.10">
    <property type="match status" value="1"/>
</dbReference>
<dbReference type="GO" id="GO:0005975">
    <property type="term" value="P:carbohydrate metabolic process"/>
    <property type="evidence" value="ECO:0007669"/>
    <property type="project" value="InterPro"/>
</dbReference>
<keyword evidence="5" id="KW-0547">Nucleotide-binding</keyword>
<dbReference type="CDD" id="cd14066">
    <property type="entry name" value="STKc_IRAK"/>
    <property type="match status" value="1"/>
</dbReference>
<dbReference type="OrthoDB" id="73875at2759"/>
<evidence type="ECO:0000259" key="14">
    <source>
        <dbReference type="PROSITE" id="PS51910"/>
    </source>
</evidence>
<sequence length="756" mass="84879">MSSKPKHCHLSTFMTAKIFAPLIFLITLNLFISEAQAWIKAAYYDSSSNLPVSSVNSALFTHLFYAFAGINSSTYHLSFPFSNESSVSTFTTTLKSKNPSVITVLSIGLAYGNYSIFSLMASQPSYRESFIGSSIETARLYGFVGLELCWLWPNTSFDMKNIGVLLDEWLAAINSESRNSSKPRLLLTMAVHRVPTSFPVESMQRNLDWANIIAFDYHVPLKENVTGNHAALFDPSGHANTDSGLKEWLKRGFPASKLVLGLPYHGYAWKLVNKNGDPNIGEPASGPAQSTDGSIGYKAIKSFISNYGYGANSIYNATYVVNYFTMWPVWINFDDVEAIRAKISYAKTKGLLGYSCFQLDNDDNWQLSRAAYEVGNDHEKKKPLPLWIIVCIPVSIVILLLLLGSVSYYTRKKMLKSKGNDAEQDAPNLQVFTLSEIKSATRNFSSENKLGEGGYGPVYKGKLTRGEEIAVKRLSKTSHQGIKEFKNEVKLTAKLQHVNLVKLLGFCIEKGEKMLIYEYMPNKSLDFYLFDPNRTLKLNWGQRVNIIEGIAQGLLYLQEYSNLTIIHRDIKASNILLDSKMKPKISDFGMARIMQKESNEANTGQIVGTYGYVPPEYVRRGIYSMKYDVYSFGVLLLQIISGKKNTCFYGWAENLNLLEYAYELWKMENGMEFMDETLDDSLSPCKLLRCLQIALLCVQERPADRPSILEVYSMLNNENAAISCPKRPAFSVKSGEDGDNSLCSMNSVSISQMLPR</sequence>
<dbReference type="AlphaFoldDB" id="A0A2C9ULB5"/>
<organism evidence="15 16">
    <name type="scientific">Manihot esculenta</name>
    <name type="common">Cassava</name>
    <name type="synonym">Jatropha manihot</name>
    <dbReference type="NCBI Taxonomy" id="3983"/>
    <lineage>
        <taxon>Eukaryota</taxon>
        <taxon>Viridiplantae</taxon>
        <taxon>Streptophyta</taxon>
        <taxon>Embryophyta</taxon>
        <taxon>Tracheophyta</taxon>
        <taxon>Spermatophyta</taxon>
        <taxon>Magnoliopsida</taxon>
        <taxon>eudicotyledons</taxon>
        <taxon>Gunneridae</taxon>
        <taxon>Pentapetalae</taxon>
        <taxon>rosids</taxon>
        <taxon>fabids</taxon>
        <taxon>Malpighiales</taxon>
        <taxon>Euphorbiaceae</taxon>
        <taxon>Crotonoideae</taxon>
        <taxon>Manihoteae</taxon>
        <taxon>Manihot</taxon>
    </lineage>
</organism>
<keyword evidence="8" id="KW-1015">Disulfide bond</keyword>
<keyword evidence="3" id="KW-0808">Transferase</keyword>
<keyword evidence="16" id="KW-1185">Reference proteome</keyword>
<dbReference type="PROSITE" id="PS50011">
    <property type="entry name" value="PROTEIN_KINASE_DOM"/>
    <property type="match status" value="1"/>
</dbReference>
<dbReference type="Pfam" id="PF00704">
    <property type="entry name" value="Glyco_hydro_18"/>
    <property type="match status" value="1"/>
</dbReference>
<dbReference type="Gene3D" id="3.20.20.80">
    <property type="entry name" value="Glycosidases"/>
    <property type="match status" value="1"/>
</dbReference>
<dbReference type="Gene3D" id="1.10.510.10">
    <property type="entry name" value="Transferase(Phosphotransferase) domain 1"/>
    <property type="match status" value="1"/>
</dbReference>
<dbReference type="EC" id="2.7.11.1" evidence="1"/>
<dbReference type="FunFam" id="1.10.510.10:FF:001964">
    <property type="entry name" value="Uncharacterized protein"/>
    <property type="match status" value="1"/>
</dbReference>
<dbReference type="PROSITE" id="PS00108">
    <property type="entry name" value="PROTEIN_KINASE_ST"/>
    <property type="match status" value="1"/>
</dbReference>
<keyword evidence="12" id="KW-0812">Transmembrane</keyword>
<dbReference type="InterPro" id="IPR017853">
    <property type="entry name" value="GH"/>
</dbReference>
<dbReference type="InterPro" id="IPR000719">
    <property type="entry name" value="Prot_kinase_dom"/>
</dbReference>
<name>A0A2C9ULB5_MANES</name>
<evidence type="ECO:0000256" key="6">
    <source>
        <dbReference type="ARBA" id="ARBA00022777"/>
    </source>
</evidence>
<comment type="catalytic activity">
    <reaction evidence="11">
        <text>L-seryl-[protein] + ATP = O-phospho-L-seryl-[protein] + ADP + H(+)</text>
        <dbReference type="Rhea" id="RHEA:17989"/>
        <dbReference type="Rhea" id="RHEA-COMP:9863"/>
        <dbReference type="Rhea" id="RHEA-COMP:11604"/>
        <dbReference type="ChEBI" id="CHEBI:15378"/>
        <dbReference type="ChEBI" id="CHEBI:29999"/>
        <dbReference type="ChEBI" id="CHEBI:30616"/>
        <dbReference type="ChEBI" id="CHEBI:83421"/>
        <dbReference type="ChEBI" id="CHEBI:456216"/>
        <dbReference type="EC" id="2.7.11.1"/>
    </reaction>
</comment>
<keyword evidence="9" id="KW-0325">Glycoprotein</keyword>
<dbReference type="SMART" id="SM00220">
    <property type="entry name" value="S_TKc"/>
    <property type="match status" value="1"/>
</dbReference>
<evidence type="ECO:0000256" key="8">
    <source>
        <dbReference type="ARBA" id="ARBA00023157"/>
    </source>
</evidence>
<dbReference type="GO" id="GO:0004568">
    <property type="term" value="F:chitinase activity"/>
    <property type="evidence" value="ECO:0000318"/>
    <property type="project" value="GO_Central"/>
</dbReference>
<comment type="caution">
    <text evidence="15">The sequence shown here is derived from an EMBL/GenBank/DDBJ whole genome shotgun (WGS) entry which is preliminary data.</text>
</comment>
<proteinExistence type="predicted"/>